<dbReference type="PRINTS" id="PR02008">
    <property type="entry name" value="RCMTFAMILY"/>
</dbReference>
<keyword evidence="4 11" id="KW-0808">Transferase</keyword>
<dbReference type="InterPro" id="IPR049560">
    <property type="entry name" value="MeTrfase_RsmB-F_NOP2_cat"/>
</dbReference>
<dbReference type="Pfam" id="PF01189">
    <property type="entry name" value="Methyltr_RsmB-F"/>
    <property type="match status" value="1"/>
</dbReference>
<protein>
    <recommendedName>
        <fullName evidence="9">NOL1/NOP2/Sun domain family member 4</fullName>
    </recommendedName>
</protein>
<dbReference type="InterPro" id="IPR001678">
    <property type="entry name" value="MeTrfase_RsmB-F_NOP2_dom"/>
</dbReference>
<dbReference type="GO" id="GO:0031167">
    <property type="term" value="P:rRNA methylation"/>
    <property type="evidence" value="ECO:0007669"/>
    <property type="project" value="TreeGrafter"/>
</dbReference>
<comment type="similarity">
    <text evidence="11">Belongs to the class I-like SAM-binding methyltransferase superfamily. RsmB/NOP family.</text>
</comment>
<name>A0A151LBZ0_PLARE</name>
<dbReference type="PANTHER" id="PTHR22808">
    <property type="entry name" value="NCL1 YEAST -RELATED NOL1/NOP2/FMU SUN DOMAIN-CONTAINING"/>
    <property type="match status" value="1"/>
</dbReference>
<organism evidence="13 14">
    <name type="scientific">Plasmodium reichenowi</name>
    <dbReference type="NCBI Taxonomy" id="5854"/>
    <lineage>
        <taxon>Eukaryota</taxon>
        <taxon>Sar</taxon>
        <taxon>Alveolata</taxon>
        <taxon>Apicomplexa</taxon>
        <taxon>Aconoidasida</taxon>
        <taxon>Haemosporida</taxon>
        <taxon>Plasmodiidae</taxon>
        <taxon>Plasmodium</taxon>
        <taxon>Plasmodium (Laverania)</taxon>
    </lineage>
</organism>
<dbReference type="EMBL" id="LVLA01000012">
    <property type="protein sequence ID" value="KYN96439.1"/>
    <property type="molecule type" value="Genomic_DNA"/>
</dbReference>
<evidence type="ECO:0000256" key="1">
    <source>
        <dbReference type="ARBA" id="ARBA00004173"/>
    </source>
</evidence>
<feature type="domain" description="SAM-dependent MTase RsmB/NOP-type" evidence="12">
    <location>
        <begin position="320"/>
        <end position="519"/>
    </location>
</feature>
<gene>
    <name evidence="13" type="ORF">PRSY57_1109500</name>
</gene>
<dbReference type="InterPro" id="IPR029063">
    <property type="entry name" value="SAM-dependent_MTases_sf"/>
</dbReference>
<evidence type="ECO:0000256" key="6">
    <source>
        <dbReference type="ARBA" id="ARBA00022884"/>
    </source>
</evidence>
<evidence type="ECO:0000256" key="2">
    <source>
        <dbReference type="ARBA" id="ARBA00022552"/>
    </source>
</evidence>
<sequence length="543" mass="64056">MKCSGRVGYLLNLKKEYGERADMLLKRLKEDKMIQGGFITDFIQTDYINITKILLYMMKNNKVITCFDGLYVDKEYQKYFVLYEDDIINIYEMNKTNNIKDETSNNMNSNVGYNYITNDDKIKNNVHNDITKNDTINVLDNINYNNNEKNSFYNNNIINNIHDKNIYYKKINIQQSELLNINDIIKYDGSIENVEKIIYYLNPCSILCAYFLDIKQNEHVLDMCASPGGKSLYIVNKLFGYNISPLNRIKNLEIIYPDTGNNDKDNIIKEVNNINNDYNNNNHHNNRNIYNNHAHNYNNNAKNFGVQIDCCMDVVNFNKINRDGFLVINEYNKVRYERLKKVLDKYIPSNLLNRSSNIHVTNYNGLNINSFLRFPKFHKILLDVPCSTDEHLIKQGTMELNKWSINVIKNNSDIQLELLINAFALLHTGGVIIYSTCALSYLENDYVIEKFLKKYKNNIQIIDFIHEEYQKKISQYLSNYVNNKSNHNHNIDNLHKNQSYQYINHFKENTLFLKFFEKTRYGYISLPDRSPFGILYICKIKKI</sequence>
<evidence type="ECO:0000256" key="4">
    <source>
        <dbReference type="ARBA" id="ARBA00022679"/>
    </source>
</evidence>
<feature type="active site" description="Nucleophile" evidence="11">
    <location>
        <position position="437"/>
    </location>
</feature>
<dbReference type="SUPFAM" id="SSF53335">
    <property type="entry name" value="S-adenosyl-L-methionine-dependent methyltransferases"/>
    <property type="match status" value="1"/>
</dbReference>
<dbReference type="Proteomes" id="UP000076359">
    <property type="component" value="Unassembled WGS sequence"/>
</dbReference>
<accession>A0A151LBZ0</accession>
<dbReference type="AlphaFoldDB" id="A0A151LBZ0"/>
<dbReference type="VEuPathDB" id="PlasmoDB:PRCDC_1109500"/>
<comment type="caution">
    <text evidence="13">The sequence shown here is derived from an EMBL/GenBank/DDBJ whole genome shotgun (WGS) entry which is preliminary data.</text>
</comment>
<evidence type="ECO:0000256" key="11">
    <source>
        <dbReference type="PROSITE-ProRule" id="PRU01023"/>
    </source>
</evidence>
<evidence type="ECO:0000313" key="13">
    <source>
        <dbReference type="EMBL" id="KYN96439.1"/>
    </source>
</evidence>
<dbReference type="GO" id="GO:0008173">
    <property type="term" value="F:RNA methyltransferase activity"/>
    <property type="evidence" value="ECO:0007669"/>
    <property type="project" value="InterPro"/>
</dbReference>
<dbReference type="KEGG" id="prei:PRSY57_1109500"/>
<dbReference type="PROSITE" id="PS51686">
    <property type="entry name" value="SAM_MT_RSMB_NOP"/>
    <property type="match status" value="1"/>
</dbReference>
<comment type="caution">
    <text evidence="11">Lacks conserved residue(s) required for the propagation of feature annotation.</text>
</comment>
<keyword evidence="2" id="KW-0698">rRNA processing</keyword>
<keyword evidence="5 11" id="KW-0949">S-adenosyl-L-methionine</keyword>
<keyword evidence="6 11" id="KW-0694">RNA-binding</keyword>
<evidence type="ECO:0000256" key="9">
    <source>
        <dbReference type="ARBA" id="ARBA00042050"/>
    </source>
</evidence>
<comment type="subcellular location">
    <subcellularLocation>
        <location evidence="1">Mitochondrion</location>
    </subcellularLocation>
</comment>
<feature type="binding site" evidence="11">
    <location>
        <position position="383"/>
    </location>
    <ligand>
        <name>S-adenosyl-L-methionine</name>
        <dbReference type="ChEBI" id="CHEBI:59789"/>
    </ligand>
</feature>
<keyword evidence="8" id="KW-0496">Mitochondrion</keyword>
<keyword evidence="3 11" id="KW-0489">Methyltransferase</keyword>
<reference evidence="13 14" key="1">
    <citation type="journal article" date="2016" name="Nat. Commun.">
        <title>Genomes of cryptic chimpanzee Plasmodium species reveal key evolutionary events leading to human malaria.</title>
        <authorList>
            <person name="Sundararaman S.A."/>
            <person name="Plenderleith L.J."/>
            <person name="Liu W."/>
            <person name="Loy D.E."/>
            <person name="Learn G.H."/>
            <person name="Li Y."/>
            <person name="Shaw K.S."/>
            <person name="Ayouba A."/>
            <person name="Peeters M."/>
            <person name="Speede S."/>
            <person name="Shaw G.M."/>
            <person name="Bushman F.D."/>
            <person name="Brisson D."/>
            <person name="Rayner J.C."/>
            <person name="Sharp P.M."/>
            <person name="Hahn B.H."/>
        </authorList>
    </citation>
    <scope>NUCLEOTIDE SEQUENCE [LARGE SCALE GENOMIC DNA]</scope>
    <source>
        <strain evidence="13 14">SY57</strain>
    </source>
</reference>
<comment type="catalytic activity">
    <reaction evidence="10">
        <text>a cytidine in rRNA + S-adenosyl-L-methionine = a 5-methylcytidine in rRNA + S-adenosyl-L-homocysteine + H(+)</text>
        <dbReference type="Rhea" id="RHEA:61484"/>
        <dbReference type="Rhea" id="RHEA-COMP:15836"/>
        <dbReference type="Rhea" id="RHEA-COMP:15837"/>
        <dbReference type="ChEBI" id="CHEBI:15378"/>
        <dbReference type="ChEBI" id="CHEBI:57856"/>
        <dbReference type="ChEBI" id="CHEBI:59789"/>
        <dbReference type="ChEBI" id="CHEBI:74483"/>
        <dbReference type="ChEBI" id="CHEBI:82748"/>
    </reaction>
</comment>
<evidence type="ECO:0000256" key="10">
    <source>
        <dbReference type="ARBA" id="ARBA00049302"/>
    </source>
</evidence>
<evidence type="ECO:0000256" key="3">
    <source>
        <dbReference type="ARBA" id="ARBA00022603"/>
    </source>
</evidence>
<proteinExistence type="inferred from homology"/>
<dbReference type="VEuPathDB" id="PlasmoDB:PRG01_1108200"/>
<evidence type="ECO:0000313" key="14">
    <source>
        <dbReference type="Proteomes" id="UP000076359"/>
    </source>
</evidence>
<dbReference type="GO" id="GO:0003723">
    <property type="term" value="F:RNA binding"/>
    <property type="evidence" value="ECO:0007669"/>
    <property type="project" value="UniProtKB-UniRule"/>
</dbReference>
<evidence type="ECO:0000256" key="5">
    <source>
        <dbReference type="ARBA" id="ARBA00022691"/>
    </source>
</evidence>
<keyword evidence="7" id="KW-0809">Transit peptide</keyword>
<evidence type="ECO:0000256" key="7">
    <source>
        <dbReference type="ARBA" id="ARBA00022946"/>
    </source>
</evidence>
<dbReference type="RefSeq" id="XP_012763514.2">
    <property type="nucleotide sequence ID" value="XM_012908060.2"/>
</dbReference>
<evidence type="ECO:0000259" key="12">
    <source>
        <dbReference type="PROSITE" id="PS51686"/>
    </source>
</evidence>
<dbReference type="InterPro" id="IPR023267">
    <property type="entry name" value="RCMT"/>
</dbReference>
<dbReference type="Gene3D" id="3.40.50.150">
    <property type="entry name" value="Vaccinia Virus protein VP39"/>
    <property type="match status" value="1"/>
</dbReference>
<dbReference type="GO" id="GO:0005762">
    <property type="term" value="C:mitochondrial large ribosomal subunit"/>
    <property type="evidence" value="ECO:0007669"/>
    <property type="project" value="TreeGrafter"/>
</dbReference>
<dbReference type="PANTHER" id="PTHR22808:SF3">
    <property type="entry name" value="5-METHYLCYTOSINE RRNA METHYLTRANSFERASE NSUN4"/>
    <property type="match status" value="1"/>
</dbReference>
<feature type="binding site" evidence="11">
    <location>
        <position position="330"/>
    </location>
    <ligand>
        <name>S-adenosyl-L-methionine</name>
        <dbReference type="ChEBI" id="CHEBI:59789"/>
    </ligand>
</feature>
<dbReference type="GeneID" id="24531686"/>
<evidence type="ECO:0000256" key="8">
    <source>
        <dbReference type="ARBA" id="ARBA00023128"/>
    </source>
</evidence>